<feature type="disulfide bond" evidence="8">
    <location>
        <begin position="2234"/>
        <end position="2243"/>
    </location>
</feature>
<dbReference type="FunFam" id="2.10.25.10:FF:000006">
    <property type="entry name" value="Versican core protein-like isoform 1"/>
    <property type="match status" value="2"/>
</dbReference>
<reference evidence="19 20" key="1">
    <citation type="submission" date="2020-06" db="EMBL/GenBank/DDBJ databases">
        <authorList>
            <person name="Li R."/>
            <person name="Bekaert M."/>
        </authorList>
    </citation>
    <scope>NUCLEOTIDE SEQUENCE [LARGE SCALE GENOMIC DNA]</scope>
    <source>
        <strain evidence="20">wild</strain>
    </source>
</reference>
<dbReference type="SMART" id="SM00208">
    <property type="entry name" value="TNFR"/>
    <property type="match status" value="4"/>
</dbReference>
<dbReference type="GO" id="GO:0005509">
    <property type="term" value="F:calcium ion binding"/>
    <property type="evidence" value="ECO:0007669"/>
    <property type="project" value="InterPro"/>
</dbReference>
<dbReference type="PROSITE" id="PS50026">
    <property type="entry name" value="EGF_3"/>
    <property type="match status" value="14"/>
</dbReference>
<feature type="disulfide bond" evidence="8">
    <location>
        <begin position="2273"/>
        <end position="2282"/>
    </location>
</feature>
<evidence type="ECO:0000256" key="1">
    <source>
        <dbReference type="ARBA" id="ARBA00022536"/>
    </source>
</evidence>
<dbReference type="SUPFAM" id="SSF49899">
    <property type="entry name" value="Concanavalin A-like lectins/glucanases"/>
    <property type="match status" value="1"/>
</dbReference>
<dbReference type="Pfam" id="PF07699">
    <property type="entry name" value="Ephrin_rec_like"/>
    <property type="match status" value="16"/>
</dbReference>
<dbReference type="PROSITE" id="PS50948">
    <property type="entry name" value="PAN"/>
    <property type="match status" value="1"/>
</dbReference>
<dbReference type="InterPro" id="IPR003609">
    <property type="entry name" value="Pan_app"/>
</dbReference>
<evidence type="ECO:0000256" key="8">
    <source>
        <dbReference type="PROSITE-ProRule" id="PRU00076"/>
    </source>
</evidence>
<dbReference type="PROSITE" id="PS01180">
    <property type="entry name" value="CUB"/>
    <property type="match status" value="1"/>
</dbReference>
<feature type="disulfide bond" evidence="8">
    <location>
        <begin position="1877"/>
        <end position="1886"/>
    </location>
</feature>
<evidence type="ECO:0008006" key="21">
    <source>
        <dbReference type="Google" id="ProtNLM"/>
    </source>
</evidence>
<evidence type="ECO:0000256" key="9">
    <source>
        <dbReference type="PROSITE-ProRule" id="PRU00124"/>
    </source>
</evidence>
<feature type="domain" description="Apple" evidence="18">
    <location>
        <begin position="1924"/>
        <end position="1997"/>
    </location>
</feature>
<dbReference type="PROSITE" id="PS01187">
    <property type="entry name" value="EGF_CA"/>
    <property type="match status" value="3"/>
</dbReference>
<feature type="domain" description="EGF-like" evidence="14">
    <location>
        <begin position="2103"/>
        <end position="2141"/>
    </location>
</feature>
<dbReference type="InterPro" id="IPR016187">
    <property type="entry name" value="CTDL_fold"/>
</dbReference>
<evidence type="ECO:0000256" key="7">
    <source>
        <dbReference type="ARBA" id="ARBA00023180"/>
    </source>
</evidence>
<feature type="disulfide bond" evidence="9">
    <location>
        <begin position="173"/>
        <end position="191"/>
    </location>
</feature>
<dbReference type="Pfam" id="PF00008">
    <property type="entry name" value="EGF"/>
    <property type="match status" value="6"/>
</dbReference>
<dbReference type="InterPro" id="IPR001881">
    <property type="entry name" value="EGF-like_Ca-bd_dom"/>
</dbReference>
<feature type="domain" description="CUB" evidence="13">
    <location>
        <begin position="200"/>
        <end position="315"/>
    </location>
</feature>
<dbReference type="SMART" id="SM00289">
    <property type="entry name" value="WR1"/>
    <property type="match status" value="6"/>
</dbReference>
<feature type="disulfide bond" evidence="8">
    <location>
        <begin position="3835"/>
        <end position="3844"/>
    </location>
</feature>
<dbReference type="SUPFAM" id="SSF56436">
    <property type="entry name" value="C-type lectin-like"/>
    <property type="match status" value="1"/>
</dbReference>
<dbReference type="InterPro" id="IPR001304">
    <property type="entry name" value="C-type_lectin-like"/>
</dbReference>
<feature type="domain" description="Sushi" evidence="17">
    <location>
        <begin position="538"/>
        <end position="601"/>
    </location>
</feature>
<feature type="domain" description="EGF-like" evidence="14">
    <location>
        <begin position="2364"/>
        <end position="2400"/>
    </location>
</feature>
<dbReference type="PROSITE" id="PS00022">
    <property type="entry name" value="EGF_1"/>
    <property type="match status" value="13"/>
</dbReference>
<dbReference type="SMART" id="SM01411">
    <property type="entry name" value="Ephrin_rec_like"/>
    <property type="match status" value="18"/>
</dbReference>
<feature type="disulfide bond" evidence="8">
    <location>
        <begin position="1762"/>
        <end position="1771"/>
    </location>
</feature>
<feature type="disulfide bond" evidence="9">
    <location>
        <begin position="166"/>
        <end position="178"/>
    </location>
</feature>
<dbReference type="PANTHER" id="PTHR12916:SF4">
    <property type="entry name" value="UNINFLATABLE, ISOFORM C"/>
    <property type="match status" value="1"/>
</dbReference>
<evidence type="ECO:0000259" key="17">
    <source>
        <dbReference type="PROSITE" id="PS50923"/>
    </source>
</evidence>
<feature type="domain" description="EGF-like" evidence="14">
    <location>
        <begin position="1775"/>
        <end position="1811"/>
    </location>
</feature>
<dbReference type="SMART" id="SM00032">
    <property type="entry name" value="CCP"/>
    <property type="match status" value="8"/>
</dbReference>
<protein>
    <recommendedName>
        <fullName evidence="21">Fibropellin-1</fullName>
    </recommendedName>
</protein>
<feature type="domain" description="EGF-like" evidence="14">
    <location>
        <begin position="1736"/>
        <end position="1772"/>
    </location>
</feature>
<dbReference type="InterPro" id="IPR035976">
    <property type="entry name" value="Sushi/SCR/CCP_sf"/>
</dbReference>
<dbReference type="InterPro" id="IPR003410">
    <property type="entry name" value="HYR_dom"/>
</dbReference>
<dbReference type="PROSITE" id="PS50825">
    <property type="entry name" value="HYR"/>
    <property type="match status" value="2"/>
</dbReference>
<dbReference type="InterPro" id="IPR002172">
    <property type="entry name" value="LDrepeatLR_classA_rpt"/>
</dbReference>
<dbReference type="SMART" id="SM00181">
    <property type="entry name" value="EGF"/>
    <property type="match status" value="22"/>
</dbReference>
<feature type="domain" description="EGF-like" evidence="14">
    <location>
        <begin position="1851"/>
        <end position="1887"/>
    </location>
</feature>
<dbReference type="SUPFAM" id="SSF57535">
    <property type="entry name" value="Complement control module/SCR domain"/>
    <property type="match status" value="7"/>
</dbReference>
<dbReference type="InterPro" id="IPR000152">
    <property type="entry name" value="EGF-type_Asp/Asn_hydroxyl_site"/>
</dbReference>
<feature type="disulfide bond" evidence="8">
    <location>
        <begin position="2170"/>
        <end position="2179"/>
    </location>
</feature>
<feature type="disulfide bond" evidence="8">
    <location>
        <begin position="2131"/>
        <end position="2140"/>
    </location>
</feature>
<dbReference type="OrthoDB" id="6287073at2759"/>
<feature type="domain" description="EGF-like" evidence="14">
    <location>
        <begin position="2323"/>
        <end position="2362"/>
    </location>
</feature>
<dbReference type="SMART" id="SM00042">
    <property type="entry name" value="CUB"/>
    <property type="match status" value="3"/>
</dbReference>
<dbReference type="SMART" id="SM00192">
    <property type="entry name" value="LDLa"/>
    <property type="match status" value="1"/>
</dbReference>
<dbReference type="SMART" id="SM00034">
    <property type="entry name" value="CLECT"/>
    <property type="match status" value="1"/>
</dbReference>
<evidence type="ECO:0000256" key="12">
    <source>
        <dbReference type="SAM" id="SignalP"/>
    </source>
</evidence>
<feature type="domain" description="HYR" evidence="16">
    <location>
        <begin position="1222"/>
        <end position="1311"/>
    </location>
</feature>
<feature type="disulfide bond" evidence="10">
    <location>
        <begin position="692"/>
        <end position="719"/>
    </location>
</feature>
<gene>
    <name evidence="19" type="ORF">MCOR_36332</name>
</gene>
<dbReference type="Pfam" id="PF02494">
    <property type="entry name" value="HYR"/>
    <property type="match status" value="3"/>
</dbReference>
<feature type="disulfide bond" evidence="8">
    <location>
        <begin position="1839"/>
        <end position="1848"/>
    </location>
</feature>
<dbReference type="InterPro" id="IPR018097">
    <property type="entry name" value="EGF_Ca-bd_CS"/>
</dbReference>
<dbReference type="PROSITE" id="PS00010">
    <property type="entry name" value="ASX_HYDROXYL"/>
    <property type="match status" value="6"/>
</dbReference>
<sequence length="3992" mass="434496">MSWISLLCVSIVLVNCQDQITYTCPQGWNVKGISCYKLFGVVDTERQTWENALRICQGEGSHLVTIKDFYDNEEVGQFVSQQASGTSAVWLGMNRIGISDQDLNLVRWNTVTGLTTSSTYEGRWADESPDVSNGDCAYLTIDNGQYKWQFGRCEQKMAFVCERSSCPAGNFFCNNGKCISNRWKCDGEDDCGDYSDEIDCGNKCHTVLTVPSGTIRSSNYPNPYTSSSVCLWTIMGKEGTNILIEVEAFNTEKNADVVDILVGGKTEATATAIARLSGSLTGTHRYRSYNNYLIVRFITDSSNEKTGFSLKYQSLDDGTASSLPITAMDTVSVLIPPMFPAAIGTSYLGSQDYVWIITAQNTKKIVTIERLSVDLYMGDFINIHDGDSATDPMLASFTPSNNDNTPMDPTANEPQTGPRIISSTGRQMYIILRTHMSTSGIGFRFNYWQGCEVTLTSETGEIYSPGYKKSINYANYQTCSWKLYSTGTTGTAVHSGSGFNTASFVSNPTIYSSNGKMFFKLTTDSVVNKKGFYGVYSVDCPDPNFNNDTTIIGPLSWRYRDSITVSCKQGYSFADMFTQNSVQLTCQYGGTWSRTIPRCQPIYCGLPPAVSNGYYFNSTGVVYDEEVLYECFPGFNMISNPIVTCQSSKQWTNQPSCQGAVCPTASNNVQNALRTIVSGDLTSYASIIRYDCQDGYELVGEPILFCQSDNQWSANFPSCIKLHCPLPEIMNGQLSQSTFPQYQEQITVTCEQGYSINGTATLVCNENQTFGDLPTCDNIDECNGSPCAQNCHDNIGSYTCSCNSGYFLNPDKRTCGDVLECDMPNRGGCDHSCTDVQGGYICSCNTGYELFTKDGTANFTLHFPENGELEGDVKYLNHTCVPRLCPDPPSIDNGMLLTHRQDHHFGDTVEYSCNLGYNTNNDKLFTCGSNGQWSPTVFPTCQAVVCQVDPYTTYSLTTSPDSVNPTVSVPFGDMLTINCKVNGKTDFTKERKCIYNMTSDSYYLYGNDYECGVIDCGSPGTILGANFLTPSNTRYGEKFTFSCSTLYSVTGKSTNGASNTEVNCEADGHWDLGSLQCVGTKCVDPGYPAGGSLTINGFDQNGYVTFNCGRPGYQPDRDSGIECQLNQFGNGLLWNNTVPNCIDVTKPVLSDCPPDMSVNAYTNPSFTDPSVSDNSGGIKDFTVVPENANTTMTIERVEQTVTYRVIDHADNEETCSFKISVKDEEPPRITNCPSSRIEYVSAIGETRQITTVDPTTIGAQDNSGPGSIVISVFPQTFTINANQLGHQLVTVTASDQAGNSDVCVFDIDVQASTCSPYNVPDPQHGSKSCMPKTGNTGYECNITCNSGYYMYDYPDQSVVTMECDNNGNWNRPIIPACTPANVRAQYSEIYEVKYNAAISIPSSCIDQYRGKIAGQISASQSSLLQLCRAAVDQSMIVGLTVDDASFTINSNVMDVNFIVTMGPDSFTVAKFQQCSNFNTATFQTENFPILQNIVGVSGCPDLVGTWNEPPNFSGSFQCTNQRKLVELSGVTYCLACPEGTYTTGTGTCDLCPEGTYNQASGASQCVSCTVGLTTYGKGNIYPSSCLRAKCPAGLYSSTGFAPCTQCPRDTYSVNNSTHCTDCPSDTITYRTGSVKLADCYAKCPAGQFSYNGYAPNCRPCPQNYYQPNTGSTTCTRCNVDKITLSINSDDVNDCVDASAQLCTSNRCSNGGTCLIRNNGVHCQCRAGFFGPSCGTVVNHCASTPCYNNGACSSSTTGYTCTCPSGTTGARCETDLDTECQQNPCQNGGVCLNRINDYLCVCPVTFTGKNCIGQSNICLDKPCVNGACTSYENVRRKCTCNAGYTGEDCSVNIQECDSNPCYNDATCVDRVNGYVCQCKNGYSGTRCEVRTSPCVNCNGGTCVDDYRTDSYRCVCNEGLSNGELCHYEIHVNTLPSLSSSQQQTKDTIEDCMAVCGQNRDACRGFVYKSSEKLCYTFFNSLPTDRSTDTSYDLYVKTCIRPTDDFYTPWFNIDSPDTGNGDNERRTELTTYGISLCSGTEPIGAECRVFNKTLTYPSQTGNTISLQCSTNGLECVNSINNGCEDYEVRYRCSANEVFKGRQCISQSYCNFYSNPCQNNGNCVNIVGGFRCNCPNGYTGSLCQHNIDDCPSNNPCMNGGTCRDILNNYQCDCPDGFEGTICQNNIQDCLSSPCAFPGTNRCVDGRNCSIDIDECASNPCLHGGTCQHGVASFQCTCLDGWSGDRCQDIVDKCDLSSPCPASSNCSFLFNDYYCNCPMNTYGKHCENAPDICRDVNPCRNSGQCVTGAPPTCDCNGNYKGTGCETLIDHCAIADKCQNGGTCQTLTNGIGFQCQCPPGYGGDNCENNINNCAGITCPSASTCVDVVNGYHCRCNLGLTGEGCSRALDTNYDMFFYLPTRNGYSALPYPIHLTATSFSISMWVRFYESGRDETYFTLYSVDSMKSLDNPKPIVEFDSNGVNVYSSTGVKSTITQSNQQVDDGDWHNVVFSWTNETGGNYYIDSIGQGSDTNIYSGFTFNQYIWIVLGGKLDTTTKMPLDNQGFRGYVSQLNIYNRALDFTSEIPDILTSPRVAYAGTILRWNEFVYYKGVQPVYPSRASTDGCAVGTSCVKHDKTPPSISNCPSDLYEYSQERFTTVSWTEPTFQGASTIKRKYRPGETFLWGKYQMTYEAIDDDSNSQFCNFNIYVQSHQCPEPEDPWGGDQNCNSNYNPYTGCSIYCNSNNEKISRLHPNLYTCGPSGSINPTTRFIPFRYPPCGPVQGQAKRMLVIIISYPQVSTSNCDGVKSSVQSEVLKAIININTVWGSKLCSTNDCSDVTIVVNCGLNVGRRRRAISATSVQITVPKSDKELTSGTETLPAEDVITRSVLETSAFDFSTMIPKGTLDPNGFVVTSTESCEDTETVIDGTCVKCGPGTYWDSTTKICIDCPIGQYTDLDGQTQCNACSTGTTTETTGTYSSSKCYSSCPAGQYFNMTNSQCTDCPVGYYQQSTGKFYCDWCGLGQTTRDPASLSSASCYDECPSGKELSQNGNCVDCAVGTYRTSGVHSSCISCQLGFTTLNTGSTVQGDCNIKACEAGYKRVGTNTCEKCPIGTYQPQKWQTSCLSCGGARYRTDQEASTSKDDCKFFCESGYQNNSLTCEPCEIGYYKDNNFNIYAQCIQCPQNKKTPSTGSTSANECSIFSCAAGYKSNQAGSQCEKCPAGTYQPSPDQTVCINCGSGKWTEDDASTSLSQCINYCPAGQERMDNGNCVDCEIGFYKHNINDRFMNCTACPSDYVTPGKKSTTSQECTVRNCKAGSKRNVGDTGCITCVRGTYQDLHYQTTCKDCPTNTYTRQAGSVSDTQCENCPTNMYTRQAGSVSDTQCETYCNSGEEKDSQGNCVKCDRGYYKDNSIDVFSECTLCQIDRITPSIGATSQAQCTVGNCTAGYKIDGTSPTGCQICPAGTYQMSKWQTDCVSCPPQKTTTLPGATALNDCILSCDPGYEDVNGQCVKCQIGYYKIEKKASSCTKCPTGFITASTGSTNPNDCNVLDCGDGTEINPNYTPGGSNTGIQSCRSCERGYYRDSSNRATMECQMCPTDYITPLNQPGTSSSDCTVRNCTTPGQFRNSVTNACTPCPLGKYNNDKWQDSCTDCPQGYTTQSAGATIISNCIRDCASGQEGNGAQCVACPKGKYRNKATDGLLCVACPSGYTTPGVGSTSNSACTLSPCLVGQRLNVATGNCDLCPLNYYQDLTGQFSCKVCPDGKYTDQPAATSLADCKSYCDTPSKNNCSSNSVCQDDINQGFKCSCLPNYQEQNNVCTHKCDANYCVRGTCIRNPVSCSCPDDYTGSRCETRKSTTGLSQTEKIIAGSVAGGVGLLILIVVIVCCCSIIARKGGSSSRRSVYKEPERYHDYDKASLYTSNNTPRQPILYDTGSRYNTGPRMLMYRDPSPSPYYGQHGMQQLPEITYDNRGFEGLMWEPDGRMILESGGDPAVYKSKA</sequence>
<feature type="disulfide bond" evidence="8">
    <location>
        <begin position="2390"/>
        <end position="2399"/>
    </location>
</feature>
<keyword evidence="6 8" id="KW-1015">Disulfide bond</keyword>
<feature type="domain" description="EGF-like" evidence="14">
    <location>
        <begin position="1813"/>
        <end position="1849"/>
    </location>
</feature>
<dbReference type="SUPFAM" id="SSF57184">
    <property type="entry name" value="Growth factor receptor domain"/>
    <property type="match status" value="6"/>
</dbReference>
<dbReference type="Pfam" id="PF12661">
    <property type="entry name" value="hEGF"/>
    <property type="match status" value="2"/>
</dbReference>
<evidence type="ECO:0000259" key="13">
    <source>
        <dbReference type="PROSITE" id="PS01180"/>
    </source>
</evidence>
<feature type="domain" description="Sushi" evidence="17">
    <location>
        <begin position="660"/>
        <end position="721"/>
    </location>
</feature>
<dbReference type="InterPro" id="IPR013320">
    <property type="entry name" value="ConA-like_dom_sf"/>
</dbReference>
<dbReference type="InterPro" id="IPR026823">
    <property type="entry name" value="cEGF"/>
</dbReference>
<dbReference type="PROSITE" id="PS50068">
    <property type="entry name" value="LDLRA_2"/>
    <property type="match status" value="1"/>
</dbReference>
<dbReference type="Pfam" id="PF00057">
    <property type="entry name" value="Ldl_recept_a"/>
    <property type="match status" value="1"/>
</dbReference>
<feature type="domain" description="Sushi" evidence="17">
    <location>
        <begin position="883"/>
        <end position="943"/>
    </location>
</feature>
<dbReference type="Pfam" id="PF13385">
    <property type="entry name" value="Laminin_G_3"/>
    <property type="match status" value="1"/>
</dbReference>
<keyword evidence="1 8" id="KW-0245">EGF-like domain</keyword>
<dbReference type="InterPro" id="IPR016186">
    <property type="entry name" value="C-type_lectin-like/link_sf"/>
</dbReference>
<feature type="domain" description="EGF-like" evidence="14">
    <location>
        <begin position="778"/>
        <end position="816"/>
    </location>
</feature>
<dbReference type="SUPFAM" id="SSF57196">
    <property type="entry name" value="EGF/Laminin"/>
    <property type="match status" value="11"/>
</dbReference>
<evidence type="ECO:0000256" key="4">
    <source>
        <dbReference type="ARBA" id="ARBA00022737"/>
    </source>
</evidence>
<feature type="disulfide bond" evidence="8">
    <location>
        <begin position="1817"/>
        <end position="1827"/>
    </location>
</feature>
<feature type="domain" description="C-type lectin" evidence="15">
    <location>
        <begin position="31"/>
        <end position="162"/>
    </location>
</feature>
<feature type="domain" description="Sushi" evidence="17">
    <location>
        <begin position="1014"/>
        <end position="1079"/>
    </location>
</feature>
<dbReference type="SUPFAM" id="SSF49854">
    <property type="entry name" value="Spermadhesin, CUB domain"/>
    <property type="match status" value="3"/>
</dbReference>
<dbReference type="PROSITE" id="PS50041">
    <property type="entry name" value="C_TYPE_LECTIN_2"/>
    <property type="match status" value="1"/>
</dbReference>
<feature type="disulfide bond" evidence="8">
    <location>
        <begin position="1801"/>
        <end position="1810"/>
    </location>
</feature>
<dbReference type="InterPro" id="IPR035914">
    <property type="entry name" value="Sperma_CUB_dom_sf"/>
</dbReference>
<dbReference type="CDD" id="cd00112">
    <property type="entry name" value="LDLa"/>
    <property type="match status" value="1"/>
</dbReference>
<feature type="disulfide bond" evidence="8">
    <location>
        <begin position="1724"/>
        <end position="1733"/>
    </location>
</feature>
<proteinExistence type="predicted"/>
<dbReference type="Pfam" id="PF00084">
    <property type="entry name" value="Sushi"/>
    <property type="match status" value="6"/>
</dbReference>
<accession>A0A6J8D3B5</accession>
<dbReference type="PANTHER" id="PTHR12916">
    <property type="entry name" value="CYTOCHROME C OXIDASE POLYPEPTIDE VIC-2"/>
    <property type="match status" value="1"/>
</dbReference>
<feature type="disulfide bond" evidence="9">
    <location>
        <begin position="185"/>
        <end position="200"/>
    </location>
</feature>
<feature type="transmembrane region" description="Helical" evidence="11">
    <location>
        <begin position="3859"/>
        <end position="3885"/>
    </location>
</feature>
<evidence type="ECO:0000256" key="10">
    <source>
        <dbReference type="PROSITE-ProRule" id="PRU00302"/>
    </source>
</evidence>
<keyword evidence="10" id="KW-0768">Sushi</keyword>
<keyword evidence="4" id="KW-0677">Repeat</keyword>
<feature type="domain" description="EGF-like" evidence="14">
    <location>
        <begin position="2285"/>
        <end position="2321"/>
    </location>
</feature>
<dbReference type="SUPFAM" id="SSF57414">
    <property type="entry name" value="Hairpin loop containing domain-like"/>
    <property type="match status" value="1"/>
</dbReference>
<dbReference type="InterPro" id="IPR011641">
    <property type="entry name" value="Tyr-kin_ephrin_A/B_rcpt-like"/>
</dbReference>
<feature type="domain" description="HYR" evidence="16">
    <location>
        <begin position="2628"/>
        <end position="2705"/>
    </location>
</feature>
<dbReference type="Gene3D" id="2.10.70.10">
    <property type="entry name" value="Complement Module, domain 1"/>
    <property type="match status" value="8"/>
</dbReference>
<dbReference type="CDD" id="cd00054">
    <property type="entry name" value="EGF_CA"/>
    <property type="match status" value="8"/>
</dbReference>
<dbReference type="InterPro" id="IPR009030">
    <property type="entry name" value="Growth_fac_rcpt_cys_sf"/>
</dbReference>
<dbReference type="InterPro" id="IPR000742">
    <property type="entry name" value="EGF"/>
</dbReference>
<dbReference type="CDD" id="cd00041">
    <property type="entry name" value="CUB"/>
    <property type="match status" value="1"/>
</dbReference>
<dbReference type="InterPro" id="IPR013032">
    <property type="entry name" value="EGF-like_CS"/>
</dbReference>
<evidence type="ECO:0000259" key="15">
    <source>
        <dbReference type="PROSITE" id="PS50041"/>
    </source>
</evidence>
<dbReference type="InterPro" id="IPR023415">
    <property type="entry name" value="LDLR_class-A_CS"/>
</dbReference>
<dbReference type="CDD" id="cd00037">
    <property type="entry name" value="CLECT"/>
    <property type="match status" value="1"/>
</dbReference>
<feature type="domain" description="EGF-like" evidence="14">
    <location>
        <begin position="2143"/>
        <end position="2180"/>
    </location>
</feature>
<feature type="domain" description="EGF-like" evidence="14">
    <location>
        <begin position="1698"/>
        <end position="1734"/>
    </location>
</feature>
<feature type="domain" description="Sushi" evidence="17">
    <location>
        <begin position="602"/>
        <end position="659"/>
    </location>
</feature>
<evidence type="ECO:0000256" key="6">
    <source>
        <dbReference type="ARBA" id="ARBA00023157"/>
    </source>
</evidence>
<evidence type="ECO:0000259" key="14">
    <source>
        <dbReference type="PROSITE" id="PS50026"/>
    </source>
</evidence>
<keyword evidence="20" id="KW-1185">Reference proteome</keyword>
<dbReference type="SMART" id="SM00179">
    <property type="entry name" value="EGF_CA"/>
    <property type="match status" value="13"/>
</dbReference>
<dbReference type="EMBL" id="CACVKT020006490">
    <property type="protein sequence ID" value="CAC5402379.1"/>
    <property type="molecule type" value="Genomic_DNA"/>
</dbReference>
<name>A0A6J8D3B5_MYTCO</name>
<feature type="chain" id="PRO_5027044501" description="Fibropellin-1" evidence="12">
    <location>
        <begin position="17"/>
        <end position="3992"/>
    </location>
</feature>
<dbReference type="Gene3D" id="4.10.400.10">
    <property type="entry name" value="Low-density Lipoprotein Receptor"/>
    <property type="match status" value="1"/>
</dbReference>
<evidence type="ECO:0000256" key="11">
    <source>
        <dbReference type="SAM" id="Phobius"/>
    </source>
</evidence>
<keyword evidence="7" id="KW-0325">Glycoprotein</keyword>
<keyword evidence="2 11" id="KW-0812">Transmembrane</keyword>
<dbReference type="Gene3D" id="2.10.25.10">
    <property type="entry name" value="Laminin"/>
    <property type="match status" value="13"/>
</dbReference>
<feature type="domain" description="EGF-like" evidence="14">
    <location>
        <begin position="3817"/>
        <end position="3845"/>
    </location>
</feature>
<evidence type="ECO:0000313" key="20">
    <source>
        <dbReference type="Proteomes" id="UP000507470"/>
    </source>
</evidence>
<dbReference type="InterPro" id="IPR000859">
    <property type="entry name" value="CUB_dom"/>
</dbReference>
<dbReference type="InterPro" id="IPR036055">
    <property type="entry name" value="LDL_receptor-like_sf"/>
</dbReference>
<dbReference type="SMART" id="SM00473">
    <property type="entry name" value="PAN_AP"/>
    <property type="match status" value="1"/>
</dbReference>
<feature type="disulfide bond" evidence="8">
    <location>
        <begin position="2311"/>
        <end position="2320"/>
    </location>
</feature>
<feature type="disulfide bond" evidence="8">
    <location>
        <begin position="2352"/>
        <end position="2361"/>
    </location>
</feature>
<feature type="domain" description="Sushi" evidence="17">
    <location>
        <begin position="1312"/>
        <end position="1379"/>
    </location>
</feature>
<feature type="domain" description="EGF-like" evidence="14">
    <location>
        <begin position="2208"/>
        <end position="2244"/>
    </location>
</feature>
<dbReference type="InterPro" id="IPR006150">
    <property type="entry name" value="Cys_repeat_1"/>
</dbReference>
<evidence type="ECO:0000313" key="19">
    <source>
        <dbReference type="EMBL" id="CAC5402379.1"/>
    </source>
</evidence>
<keyword evidence="11" id="KW-0472">Membrane</keyword>
<evidence type="ECO:0000259" key="16">
    <source>
        <dbReference type="PROSITE" id="PS50825"/>
    </source>
</evidence>
<dbReference type="SUPFAM" id="SSF57424">
    <property type="entry name" value="LDL receptor-like module"/>
    <property type="match status" value="1"/>
</dbReference>
<dbReference type="PROSITE" id="PS01209">
    <property type="entry name" value="LDLRA_1"/>
    <property type="match status" value="1"/>
</dbReference>
<feature type="disulfide bond" evidence="8">
    <location>
        <begin position="2333"/>
        <end position="2350"/>
    </location>
</feature>
<feature type="signal peptide" evidence="12">
    <location>
        <begin position="1"/>
        <end position="16"/>
    </location>
</feature>
<dbReference type="CDD" id="cd00033">
    <property type="entry name" value="CCP"/>
    <property type="match status" value="5"/>
</dbReference>
<keyword evidence="5 11" id="KW-1133">Transmembrane helix</keyword>
<evidence type="ECO:0000256" key="5">
    <source>
        <dbReference type="ARBA" id="ARBA00022989"/>
    </source>
</evidence>
<dbReference type="Pfam" id="PF00431">
    <property type="entry name" value="CUB"/>
    <property type="match status" value="1"/>
</dbReference>
<feature type="domain" description="Sushi" evidence="17">
    <location>
        <begin position="722"/>
        <end position="778"/>
    </location>
</feature>
<evidence type="ECO:0000256" key="2">
    <source>
        <dbReference type="ARBA" id="ARBA00022692"/>
    </source>
</evidence>
<comment type="caution">
    <text evidence="8">Lacks conserved residue(s) required for the propagation of feature annotation.</text>
</comment>
<feature type="domain" description="EGF-like" evidence="14">
    <location>
        <begin position="2246"/>
        <end position="2283"/>
    </location>
</feature>
<dbReference type="Gene3D" id="2.10.50.10">
    <property type="entry name" value="Tumor Necrosis Factor Receptor, subunit A, domain 2"/>
    <property type="match status" value="15"/>
</dbReference>
<dbReference type="Gene3D" id="2.60.120.200">
    <property type="match status" value="1"/>
</dbReference>
<organism evidence="19 20">
    <name type="scientific">Mytilus coruscus</name>
    <name type="common">Sea mussel</name>
    <dbReference type="NCBI Taxonomy" id="42192"/>
    <lineage>
        <taxon>Eukaryota</taxon>
        <taxon>Metazoa</taxon>
        <taxon>Spiralia</taxon>
        <taxon>Lophotrochozoa</taxon>
        <taxon>Mollusca</taxon>
        <taxon>Bivalvia</taxon>
        <taxon>Autobranchia</taxon>
        <taxon>Pteriomorphia</taxon>
        <taxon>Mytilida</taxon>
        <taxon>Mytiloidea</taxon>
        <taxon>Mytilidae</taxon>
        <taxon>Mytilinae</taxon>
        <taxon>Mytilus</taxon>
    </lineage>
</organism>
<dbReference type="Gene3D" id="2.60.120.290">
    <property type="entry name" value="Spermadhesin, CUB domain"/>
    <property type="match status" value="2"/>
</dbReference>
<keyword evidence="3 12" id="KW-0732">Signal</keyword>
<evidence type="ECO:0000256" key="3">
    <source>
        <dbReference type="ARBA" id="ARBA00022729"/>
    </source>
</evidence>
<evidence type="ECO:0000259" key="18">
    <source>
        <dbReference type="PROSITE" id="PS50948"/>
    </source>
</evidence>
<dbReference type="Pfam" id="PF12662">
    <property type="entry name" value="cEGF"/>
    <property type="match status" value="1"/>
</dbReference>
<dbReference type="InterPro" id="IPR001368">
    <property type="entry name" value="TNFR/NGFR_Cys_rich_reg"/>
</dbReference>
<dbReference type="InterPro" id="IPR000436">
    <property type="entry name" value="Sushi_SCR_CCP_dom"/>
</dbReference>
<dbReference type="PROSITE" id="PS01186">
    <property type="entry name" value="EGF_2"/>
    <property type="match status" value="8"/>
</dbReference>
<dbReference type="Proteomes" id="UP000507470">
    <property type="component" value="Unassembled WGS sequence"/>
</dbReference>
<dbReference type="PROSITE" id="PS50923">
    <property type="entry name" value="SUSHI"/>
    <property type="match status" value="7"/>
</dbReference>
<dbReference type="Gene3D" id="3.10.100.10">
    <property type="entry name" value="Mannose-Binding Protein A, subunit A"/>
    <property type="match status" value="1"/>
</dbReference>
<dbReference type="FunFam" id="2.10.25.10:FF:000472">
    <property type="entry name" value="Uncharacterized protein, isoform A"/>
    <property type="match status" value="2"/>
</dbReference>